<dbReference type="Proteomes" id="UP000632498">
    <property type="component" value="Unassembled WGS sequence"/>
</dbReference>
<evidence type="ECO:0000313" key="2">
    <source>
        <dbReference type="Proteomes" id="UP000632498"/>
    </source>
</evidence>
<organism evidence="1 2">
    <name type="scientific">Terasakiella brassicae</name>
    <dbReference type="NCBI Taxonomy" id="1634917"/>
    <lineage>
        <taxon>Bacteria</taxon>
        <taxon>Pseudomonadati</taxon>
        <taxon>Pseudomonadota</taxon>
        <taxon>Alphaproteobacteria</taxon>
        <taxon>Rhodospirillales</taxon>
        <taxon>Terasakiellaceae</taxon>
        <taxon>Terasakiella</taxon>
    </lineage>
</organism>
<comment type="caution">
    <text evidence="1">The sequence shown here is derived from an EMBL/GenBank/DDBJ whole genome shotgun (WGS) entry which is preliminary data.</text>
</comment>
<keyword evidence="2" id="KW-1185">Reference proteome</keyword>
<dbReference type="Pfam" id="PF11136">
    <property type="entry name" value="DUF2889"/>
    <property type="match status" value="1"/>
</dbReference>
<sequence>MPLPTPAKRTHQHTRQVTFTGYEREDGLFDIEGHLVDTKTYSFPNQDRGVIEAGEPIHNMQLRITVNEEMVIQDVAACIDHSPFNVCDTITPAFDVLKGMQIGPGWNKNVRAKLGGVKGCTHLVEMLAPLATATYQTLYPALKRRREAQSAEERLKDRPAMIDGCHAMDSAGSLVKERWPEHYVGDEA</sequence>
<dbReference type="AlphaFoldDB" id="A0A917BW53"/>
<name>A0A917BW53_9PROT</name>
<evidence type="ECO:0000313" key="1">
    <source>
        <dbReference type="EMBL" id="GGF56914.1"/>
    </source>
</evidence>
<gene>
    <name evidence="1" type="ORF">GCM10011332_07960</name>
</gene>
<accession>A0A917BW53</accession>
<reference evidence="1" key="2">
    <citation type="submission" date="2020-09" db="EMBL/GenBank/DDBJ databases">
        <authorList>
            <person name="Sun Q."/>
            <person name="Zhou Y."/>
        </authorList>
    </citation>
    <scope>NUCLEOTIDE SEQUENCE</scope>
    <source>
        <strain evidence="1">CGMCC 1.15254</strain>
    </source>
</reference>
<protein>
    <recommendedName>
        <fullName evidence="3">DUF2889 domain-containing protein</fullName>
    </recommendedName>
</protein>
<dbReference type="InterPro" id="IPR021312">
    <property type="entry name" value="DUF2889"/>
</dbReference>
<reference evidence="1" key="1">
    <citation type="journal article" date="2014" name="Int. J. Syst. Evol. Microbiol.">
        <title>Complete genome sequence of Corynebacterium casei LMG S-19264T (=DSM 44701T), isolated from a smear-ripened cheese.</title>
        <authorList>
            <consortium name="US DOE Joint Genome Institute (JGI-PGF)"/>
            <person name="Walter F."/>
            <person name="Albersmeier A."/>
            <person name="Kalinowski J."/>
            <person name="Ruckert C."/>
        </authorList>
    </citation>
    <scope>NUCLEOTIDE SEQUENCE</scope>
    <source>
        <strain evidence="1">CGMCC 1.15254</strain>
    </source>
</reference>
<proteinExistence type="predicted"/>
<dbReference type="RefSeq" id="WP_188661881.1">
    <property type="nucleotide sequence ID" value="NZ_BMHV01000004.1"/>
</dbReference>
<dbReference type="EMBL" id="BMHV01000004">
    <property type="protein sequence ID" value="GGF56914.1"/>
    <property type="molecule type" value="Genomic_DNA"/>
</dbReference>
<evidence type="ECO:0008006" key="3">
    <source>
        <dbReference type="Google" id="ProtNLM"/>
    </source>
</evidence>